<dbReference type="SUPFAM" id="SSF48264">
    <property type="entry name" value="Cytochrome P450"/>
    <property type="match status" value="1"/>
</dbReference>
<dbReference type="Pfam" id="PF00067">
    <property type="entry name" value="p450"/>
    <property type="match status" value="1"/>
</dbReference>
<dbReference type="Proteomes" id="UP000826234">
    <property type="component" value="Unassembled WGS sequence"/>
</dbReference>
<dbReference type="InterPro" id="IPR002401">
    <property type="entry name" value="Cyt_P450_E_grp-I"/>
</dbReference>
<keyword evidence="3" id="KW-0479">Metal-binding</keyword>
<comment type="similarity">
    <text evidence="2">Belongs to the cytochrome P450 family.</text>
</comment>
<keyword evidence="4" id="KW-0408">Iron</keyword>
<dbReference type="EMBL" id="JAIPUX010001880">
    <property type="protein sequence ID" value="KAH0624274.1"/>
    <property type="molecule type" value="Genomic_DNA"/>
</dbReference>
<comment type="caution">
    <text evidence="5">The sequence shown here is derived from an EMBL/GenBank/DDBJ whole genome shotgun (WGS) entry which is preliminary data.</text>
</comment>
<dbReference type="PRINTS" id="PR00385">
    <property type="entry name" value="P450"/>
</dbReference>
<dbReference type="InterPro" id="IPR036396">
    <property type="entry name" value="Cyt_P450_sf"/>
</dbReference>
<comment type="cofactor">
    <cofactor evidence="1">
        <name>heme</name>
        <dbReference type="ChEBI" id="CHEBI:30413"/>
    </cofactor>
</comment>
<dbReference type="InterPro" id="IPR050182">
    <property type="entry name" value="Cytochrome_P450_fam2"/>
</dbReference>
<gene>
    <name evidence="5" type="ORF">JD844_007962</name>
</gene>
<reference evidence="5 6" key="1">
    <citation type="journal article" date="2022" name="Gigascience">
        <title>A chromosome-level genome assembly and annotation of the desert horned lizard, Phrynosoma platyrhinos, provides insight into chromosomal rearrangements among reptiles.</title>
        <authorList>
            <person name="Koochekian N."/>
            <person name="Ascanio A."/>
            <person name="Farleigh K."/>
            <person name="Card D.C."/>
            <person name="Schield D.R."/>
            <person name="Castoe T.A."/>
            <person name="Jezkova T."/>
        </authorList>
    </citation>
    <scope>NUCLEOTIDE SEQUENCE [LARGE SCALE GENOMIC DNA]</scope>
    <source>
        <strain evidence="5">NK-2021</strain>
    </source>
</reference>
<keyword evidence="6" id="KW-1185">Reference proteome</keyword>
<proteinExistence type="inferred from homology"/>
<dbReference type="PRINTS" id="PR00463">
    <property type="entry name" value="EP450I"/>
</dbReference>
<sequence>MLPISSKIFKVVCAVVFGHQSYYQEEEIETFLEESDMGIKFGGTISHIRGNHHVFSQQQSKNDPDSTYNDDNLAQCILDFLMAGTETTSTVLQWALLLMAVHPDIQDKVYKEMENVLGTSQSICYQDRKKMPYTNAVIHEIIRIKYVFPIGIPRRSVKDVVMHGYTIPKVKL</sequence>
<dbReference type="Gene3D" id="1.10.630.10">
    <property type="entry name" value="Cytochrome P450"/>
    <property type="match status" value="1"/>
</dbReference>
<evidence type="ECO:0000313" key="6">
    <source>
        <dbReference type="Proteomes" id="UP000826234"/>
    </source>
</evidence>
<dbReference type="InterPro" id="IPR001128">
    <property type="entry name" value="Cyt_P450"/>
</dbReference>
<dbReference type="PANTHER" id="PTHR24300:SF134">
    <property type="entry name" value="CYTOCHROME P450, FAMILY 2, SUBFAMILY AB, POLYPEPTIDE 2-RELATED"/>
    <property type="match status" value="1"/>
</dbReference>
<name>A0ABQ7T461_PHRPL</name>
<accession>A0ABQ7T461</accession>
<evidence type="ECO:0000256" key="1">
    <source>
        <dbReference type="ARBA" id="ARBA00001971"/>
    </source>
</evidence>
<organism evidence="5 6">
    <name type="scientific">Phrynosoma platyrhinos</name>
    <name type="common">Desert horned lizard</name>
    <dbReference type="NCBI Taxonomy" id="52577"/>
    <lineage>
        <taxon>Eukaryota</taxon>
        <taxon>Metazoa</taxon>
        <taxon>Chordata</taxon>
        <taxon>Craniata</taxon>
        <taxon>Vertebrata</taxon>
        <taxon>Euteleostomi</taxon>
        <taxon>Lepidosauria</taxon>
        <taxon>Squamata</taxon>
        <taxon>Bifurcata</taxon>
        <taxon>Unidentata</taxon>
        <taxon>Episquamata</taxon>
        <taxon>Toxicofera</taxon>
        <taxon>Iguania</taxon>
        <taxon>Phrynosomatidae</taxon>
        <taxon>Phrynosomatinae</taxon>
        <taxon>Phrynosoma</taxon>
    </lineage>
</organism>
<protein>
    <submittedName>
        <fullName evidence="5">Uncharacterized protein</fullName>
    </submittedName>
</protein>
<evidence type="ECO:0000256" key="2">
    <source>
        <dbReference type="ARBA" id="ARBA00010617"/>
    </source>
</evidence>
<evidence type="ECO:0000313" key="5">
    <source>
        <dbReference type="EMBL" id="KAH0624274.1"/>
    </source>
</evidence>
<evidence type="ECO:0000256" key="4">
    <source>
        <dbReference type="ARBA" id="ARBA00023004"/>
    </source>
</evidence>
<evidence type="ECO:0000256" key="3">
    <source>
        <dbReference type="ARBA" id="ARBA00022723"/>
    </source>
</evidence>
<dbReference type="PANTHER" id="PTHR24300">
    <property type="entry name" value="CYTOCHROME P450 508A4-RELATED"/>
    <property type="match status" value="1"/>
</dbReference>